<keyword evidence="5" id="KW-0732">Signal</keyword>
<evidence type="ECO:0000256" key="2">
    <source>
        <dbReference type="ARBA" id="ARBA00022801"/>
    </source>
</evidence>
<dbReference type="PROSITE" id="PS00653">
    <property type="entry name" value="GLYCOSYL_HYDROL_F1_2"/>
    <property type="match status" value="1"/>
</dbReference>
<dbReference type="EMBL" id="CP089983">
    <property type="protein sequence ID" value="WXB06498.1"/>
    <property type="molecule type" value="Genomic_DNA"/>
</dbReference>
<dbReference type="Gene3D" id="3.20.20.80">
    <property type="entry name" value="Glycosidases"/>
    <property type="match status" value="1"/>
</dbReference>
<dbReference type="PANTHER" id="PTHR10353">
    <property type="entry name" value="GLYCOSYL HYDROLASE"/>
    <property type="match status" value="1"/>
</dbReference>
<proteinExistence type="inferred from homology"/>
<name>A0ABZ2L6J7_9BACT</name>
<dbReference type="InterPro" id="IPR001360">
    <property type="entry name" value="Glyco_hydro_1"/>
</dbReference>
<dbReference type="InterPro" id="IPR033132">
    <property type="entry name" value="GH_1_N_CS"/>
</dbReference>
<keyword evidence="7" id="KW-1185">Reference proteome</keyword>
<organism evidence="6 7">
    <name type="scientific">Pendulispora rubella</name>
    <dbReference type="NCBI Taxonomy" id="2741070"/>
    <lineage>
        <taxon>Bacteria</taxon>
        <taxon>Pseudomonadati</taxon>
        <taxon>Myxococcota</taxon>
        <taxon>Myxococcia</taxon>
        <taxon>Myxococcales</taxon>
        <taxon>Sorangiineae</taxon>
        <taxon>Pendulisporaceae</taxon>
        <taxon>Pendulispora</taxon>
    </lineage>
</organism>
<dbReference type="SUPFAM" id="SSF51445">
    <property type="entry name" value="(Trans)glycosidases"/>
    <property type="match status" value="1"/>
</dbReference>
<feature type="chain" id="PRO_5046882276" evidence="5">
    <location>
        <begin position="24"/>
        <end position="521"/>
    </location>
</feature>
<evidence type="ECO:0000313" key="7">
    <source>
        <dbReference type="Proteomes" id="UP001374803"/>
    </source>
</evidence>
<dbReference type="PRINTS" id="PR00131">
    <property type="entry name" value="GLHYDRLASE1"/>
</dbReference>
<dbReference type="Pfam" id="PF00232">
    <property type="entry name" value="Glyco_hydro_1"/>
    <property type="match status" value="1"/>
</dbReference>
<protein>
    <submittedName>
        <fullName evidence="6">Family 1 glycosylhydrolase</fullName>
    </submittedName>
</protein>
<feature type="signal peptide" evidence="5">
    <location>
        <begin position="1"/>
        <end position="23"/>
    </location>
</feature>
<dbReference type="RefSeq" id="WP_394836146.1">
    <property type="nucleotide sequence ID" value="NZ_CP089929.1"/>
</dbReference>
<evidence type="ECO:0000256" key="4">
    <source>
        <dbReference type="RuleBase" id="RU003690"/>
    </source>
</evidence>
<comment type="similarity">
    <text evidence="1 4">Belongs to the glycosyl hydrolase 1 family.</text>
</comment>
<dbReference type="Proteomes" id="UP001374803">
    <property type="component" value="Chromosome"/>
</dbReference>
<dbReference type="InterPro" id="IPR017853">
    <property type="entry name" value="GH"/>
</dbReference>
<dbReference type="PANTHER" id="PTHR10353:SF209">
    <property type="entry name" value="GALACTOLIPID GALACTOSYLTRANSFERASE SFR2, CHLOROPLASTIC"/>
    <property type="match status" value="1"/>
</dbReference>
<evidence type="ECO:0000313" key="6">
    <source>
        <dbReference type="EMBL" id="WXB06498.1"/>
    </source>
</evidence>
<sequence length="521" mass="57206">MKPSRRLPLLLLFASSLGPLSGACDKTNPDDFHPLVRADAGPDTGLDAGEVGPEEVTFPEGFRWGSSTSAFQTETGNTQTDWGKWVTMQGKIKDAATPDKGGPDALNHIDDDVRALKDSGQNAYRFSMEWARLYPTLADLNAGKANAAAVAKYTELLDKLRAANIHPLVTLQHFSLPSYVSDPTKPSDPQGWERPETKELFAKYCGLVAGLFKNKVDEWITINEPVVVALNGYVAGAAPPGRLLETNRAFAVARAEARAHALAYDAIHREDTVDADGDGQSALVSIAQNMETFHPKVEGDAADIQGAKHIAYIWNWWFVNAVVKGDWDDDFDEKYDGPNDKRADLSLVKRLDWLGINYYTDILVSTHDGISIPGVGVSIVPQPLPTNRHKTDFAWDIHPEGIRDVLVQANAYGLPIAITENGLADASDKNRARFITEHLYQAGWAIQNGVQLRGYYYWSLMDNFEWDSGYCPKFGLYAVGDGGARTQRGSVATYRSIIDAKKVRRDATASLSGYAEPTICN</sequence>
<keyword evidence="2" id="KW-0378">Hydrolase</keyword>
<evidence type="ECO:0000256" key="5">
    <source>
        <dbReference type="SAM" id="SignalP"/>
    </source>
</evidence>
<evidence type="ECO:0000256" key="3">
    <source>
        <dbReference type="ARBA" id="ARBA00023295"/>
    </source>
</evidence>
<gene>
    <name evidence="6" type="ORF">LVJ94_04470</name>
</gene>
<accession>A0ABZ2L6J7</accession>
<dbReference type="PROSITE" id="PS51257">
    <property type="entry name" value="PROKAR_LIPOPROTEIN"/>
    <property type="match status" value="1"/>
</dbReference>
<evidence type="ECO:0000256" key="1">
    <source>
        <dbReference type="ARBA" id="ARBA00010838"/>
    </source>
</evidence>
<keyword evidence="3" id="KW-0326">Glycosidase</keyword>
<reference evidence="6" key="1">
    <citation type="submission" date="2021-12" db="EMBL/GenBank/DDBJ databases">
        <title>Discovery of the Pendulisporaceae a myxobacterial family with distinct sporulation behavior and unique specialized metabolism.</title>
        <authorList>
            <person name="Garcia R."/>
            <person name="Popoff A."/>
            <person name="Bader C.D."/>
            <person name="Loehr J."/>
            <person name="Walesch S."/>
            <person name="Walt C."/>
            <person name="Boldt J."/>
            <person name="Bunk B."/>
            <person name="Haeckl F.J.F.P.J."/>
            <person name="Gunesch A.P."/>
            <person name="Birkelbach J."/>
            <person name="Nuebel U."/>
            <person name="Pietschmann T."/>
            <person name="Bach T."/>
            <person name="Mueller R."/>
        </authorList>
    </citation>
    <scope>NUCLEOTIDE SEQUENCE</scope>
    <source>
        <strain evidence="6">MSr11367</strain>
    </source>
</reference>